<evidence type="ECO:0000313" key="2">
    <source>
        <dbReference type="RefSeq" id="XP_018329835.1"/>
    </source>
</evidence>
<name>A0A1W4XBX2_AGRPL</name>
<dbReference type="InterPro" id="IPR012337">
    <property type="entry name" value="RNaseH-like_sf"/>
</dbReference>
<reference evidence="2" key="1">
    <citation type="submission" date="2025-08" db="UniProtKB">
        <authorList>
            <consortium name="RefSeq"/>
        </authorList>
    </citation>
    <scope>IDENTIFICATION</scope>
    <source>
        <tissue evidence="2">Entire body</tissue>
    </source>
</reference>
<dbReference type="SUPFAM" id="SSF53098">
    <property type="entry name" value="Ribonuclease H-like"/>
    <property type="match status" value="1"/>
</dbReference>
<organism evidence="1 2">
    <name type="scientific">Agrilus planipennis</name>
    <name type="common">Emerald ash borer</name>
    <name type="synonym">Agrilus marcopoli</name>
    <dbReference type="NCBI Taxonomy" id="224129"/>
    <lineage>
        <taxon>Eukaryota</taxon>
        <taxon>Metazoa</taxon>
        <taxon>Ecdysozoa</taxon>
        <taxon>Arthropoda</taxon>
        <taxon>Hexapoda</taxon>
        <taxon>Insecta</taxon>
        <taxon>Pterygota</taxon>
        <taxon>Neoptera</taxon>
        <taxon>Endopterygota</taxon>
        <taxon>Coleoptera</taxon>
        <taxon>Polyphaga</taxon>
        <taxon>Elateriformia</taxon>
        <taxon>Buprestoidea</taxon>
        <taxon>Buprestidae</taxon>
        <taxon>Agrilinae</taxon>
        <taxon>Agrilus</taxon>
    </lineage>
</organism>
<dbReference type="Gene3D" id="3.30.420.10">
    <property type="entry name" value="Ribonuclease H-like superfamily/Ribonuclease H"/>
    <property type="match status" value="1"/>
</dbReference>
<dbReference type="Proteomes" id="UP000192223">
    <property type="component" value="Unplaced"/>
</dbReference>
<gene>
    <name evidence="2" type="primary">LOC108740128</name>
</gene>
<dbReference type="GO" id="GO:0003676">
    <property type="term" value="F:nucleic acid binding"/>
    <property type="evidence" value="ECO:0007669"/>
    <property type="project" value="InterPro"/>
</dbReference>
<accession>A0A1W4XBX2</accession>
<keyword evidence="1" id="KW-1185">Reference proteome</keyword>
<dbReference type="InParanoid" id="A0A1W4XBX2"/>
<dbReference type="OrthoDB" id="6781282at2759"/>
<dbReference type="InterPro" id="IPR036397">
    <property type="entry name" value="RNaseH_sf"/>
</dbReference>
<dbReference type="AlphaFoldDB" id="A0A1W4XBX2"/>
<dbReference type="RefSeq" id="XP_018329835.1">
    <property type="nucleotide sequence ID" value="XM_018474333.1"/>
</dbReference>
<proteinExistence type="predicted"/>
<protein>
    <submittedName>
        <fullName evidence="2">Uncharacterized protein LOC108740128</fullName>
    </submittedName>
</protein>
<dbReference type="GeneID" id="108740128"/>
<dbReference type="KEGG" id="apln:108740128"/>
<sequence>MTKNTGRGVALSKVYEGAVQSAMLCGAPIWGEGCKVKQGRSLLSAQRILAVKAAAAYRTVSTDAAVVLGRILPFDLLLQETAKRYRLLASRPRDNEINDVQLGNRQIERRFIMEDRTHPADLDNFRFHNWVRDAFEIVYYTDGSRQEDGRYHGETELHRVKFTLADNSSIFQCELVALRQALTHLQGQIGIITECSIVTDSLSVLSALRNMKQPTALQHETWELAVSLATQVNLRFH</sequence>
<dbReference type="STRING" id="224129.A0A1W4XBX2"/>
<evidence type="ECO:0000313" key="1">
    <source>
        <dbReference type="Proteomes" id="UP000192223"/>
    </source>
</evidence>